<dbReference type="EMBL" id="BAYX01000029">
    <property type="protein sequence ID" value="GAJ96983.1"/>
    <property type="molecule type" value="Genomic_DNA"/>
</dbReference>
<dbReference type="PANTHER" id="PTHR34406">
    <property type="entry name" value="PROTEIN YCEI"/>
    <property type="match status" value="1"/>
</dbReference>
<name>A0AA87QLN1_RHIRH</name>
<evidence type="ECO:0000256" key="1">
    <source>
        <dbReference type="SAM" id="SignalP"/>
    </source>
</evidence>
<accession>A0AA87QLN1</accession>
<dbReference type="SMART" id="SM00867">
    <property type="entry name" value="YceI"/>
    <property type="match status" value="1"/>
</dbReference>
<sequence>MKIIGIGLAAAMALTFVTPSRAADTYEIDPSHAWVTFKIGHAGWSNAHGLLKTVSGTIVFDKTDVSKSSVHVEMAATAISTNFEQRDADLQSPDFLNASEFPTITFASSTIEKTGEKTGKLIGNLTIGGISKPVTLDVTWNGEMPLPWDKNTIKTGFSASGTFDLVDDFGMKKAAEYGLGPTVSVDIDVEATKK</sequence>
<dbReference type="AlphaFoldDB" id="A0AA87QLN1"/>
<feature type="domain" description="Lipid/polyisoprenoid-binding YceI-like" evidence="2">
    <location>
        <begin position="25"/>
        <end position="192"/>
    </location>
</feature>
<protein>
    <recommendedName>
        <fullName evidence="2">Lipid/polyisoprenoid-binding YceI-like domain-containing protein</fullName>
    </recommendedName>
</protein>
<feature type="signal peptide" evidence="1">
    <location>
        <begin position="1"/>
        <end position="22"/>
    </location>
</feature>
<gene>
    <name evidence="3" type="ORF">RRH01S_29_00100</name>
</gene>
<dbReference type="RefSeq" id="WP_042477417.1">
    <property type="nucleotide sequence ID" value="NZ_BAYX01000029.1"/>
</dbReference>
<organism evidence="3 4">
    <name type="scientific">Rhizobium rhizogenes NBRC 13257</name>
    <dbReference type="NCBI Taxonomy" id="1220581"/>
    <lineage>
        <taxon>Bacteria</taxon>
        <taxon>Pseudomonadati</taxon>
        <taxon>Pseudomonadota</taxon>
        <taxon>Alphaproteobacteria</taxon>
        <taxon>Hyphomicrobiales</taxon>
        <taxon>Rhizobiaceae</taxon>
        <taxon>Rhizobium/Agrobacterium group</taxon>
        <taxon>Rhizobium</taxon>
    </lineage>
</organism>
<reference evidence="3 4" key="1">
    <citation type="submission" date="2014-05" db="EMBL/GenBank/DDBJ databases">
        <title>Whole genome shotgun sequence of Rhizobium rhizogenes NBRC 13257.</title>
        <authorList>
            <person name="Katano-Makiyama Y."/>
            <person name="Hosoyama A."/>
            <person name="Hashimoto M."/>
            <person name="Hosoyama Y."/>
            <person name="Noguchi M."/>
            <person name="Tsuchikane K."/>
            <person name="Kimura A."/>
            <person name="Ohji S."/>
            <person name="Ichikawa N."/>
            <person name="Yamazoe A."/>
            <person name="Fujita N."/>
        </authorList>
    </citation>
    <scope>NUCLEOTIDE SEQUENCE [LARGE SCALE GENOMIC DNA]</scope>
    <source>
        <strain evidence="3 4">NBRC 13257</strain>
    </source>
</reference>
<dbReference type="InterPro" id="IPR036761">
    <property type="entry name" value="TTHA0802/YceI-like_sf"/>
</dbReference>
<dbReference type="SUPFAM" id="SSF101874">
    <property type="entry name" value="YceI-like"/>
    <property type="match status" value="1"/>
</dbReference>
<proteinExistence type="predicted"/>
<dbReference type="InterPro" id="IPR007372">
    <property type="entry name" value="Lipid/polyisoprenoid-bd_YceI"/>
</dbReference>
<evidence type="ECO:0000259" key="2">
    <source>
        <dbReference type="SMART" id="SM00867"/>
    </source>
</evidence>
<dbReference type="Gene3D" id="2.40.128.110">
    <property type="entry name" value="Lipid/polyisoprenoid-binding, YceI-like"/>
    <property type="match status" value="1"/>
</dbReference>
<evidence type="ECO:0000313" key="3">
    <source>
        <dbReference type="EMBL" id="GAJ96983.1"/>
    </source>
</evidence>
<evidence type="ECO:0000313" key="4">
    <source>
        <dbReference type="Proteomes" id="UP000026941"/>
    </source>
</evidence>
<dbReference type="PANTHER" id="PTHR34406:SF1">
    <property type="entry name" value="PROTEIN YCEI"/>
    <property type="match status" value="1"/>
</dbReference>
<comment type="caution">
    <text evidence="3">The sequence shown here is derived from an EMBL/GenBank/DDBJ whole genome shotgun (WGS) entry which is preliminary data.</text>
</comment>
<feature type="chain" id="PRO_5041742940" description="Lipid/polyisoprenoid-binding YceI-like domain-containing protein" evidence="1">
    <location>
        <begin position="23"/>
        <end position="194"/>
    </location>
</feature>
<keyword evidence="1" id="KW-0732">Signal</keyword>
<dbReference type="Proteomes" id="UP000026941">
    <property type="component" value="Unassembled WGS sequence"/>
</dbReference>
<dbReference type="Pfam" id="PF04264">
    <property type="entry name" value="YceI"/>
    <property type="match status" value="1"/>
</dbReference>